<dbReference type="Gene3D" id="3.40.50.2020">
    <property type="match status" value="1"/>
</dbReference>
<evidence type="ECO:0000256" key="12">
    <source>
        <dbReference type="ARBA" id="ARBA00022723"/>
    </source>
</evidence>
<dbReference type="GO" id="GO:0006166">
    <property type="term" value="P:purine ribonucleoside salvage"/>
    <property type="evidence" value="ECO:0007669"/>
    <property type="project" value="UniProtKB-KW"/>
</dbReference>
<dbReference type="EMBL" id="OA886741">
    <property type="protein sequence ID" value="CAD7283033.1"/>
    <property type="molecule type" value="Genomic_DNA"/>
</dbReference>
<dbReference type="GO" id="GO:0005886">
    <property type="term" value="C:plasma membrane"/>
    <property type="evidence" value="ECO:0007669"/>
    <property type="project" value="UniProtKB-SubCell"/>
</dbReference>
<dbReference type="GO" id="GO:0000287">
    <property type="term" value="F:magnesium ion binding"/>
    <property type="evidence" value="ECO:0007669"/>
    <property type="project" value="TreeGrafter"/>
</dbReference>
<evidence type="ECO:0000256" key="16">
    <source>
        <dbReference type="ARBA" id="ARBA00022989"/>
    </source>
</evidence>
<comment type="pathway">
    <text evidence="4 18">Purine metabolism; IMP biosynthesis via salvage pathway; IMP from hypoxanthine: step 1/1.</text>
</comment>
<keyword evidence="14 18" id="KW-0547">Nucleotide-binding</keyword>
<dbReference type="GO" id="GO:0046100">
    <property type="term" value="P:hypoxanthine metabolic process"/>
    <property type="evidence" value="ECO:0007669"/>
    <property type="project" value="TreeGrafter"/>
</dbReference>
<keyword evidence="8 18" id="KW-0963">Cytoplasm</keyword>
<comment type="subcellular location">
    <subcellularLocation>
        <location evidence="3">Cell membrane</location>
        <topology evidence="3">Multi-pass membrane protein</topology>
    </subcellularLocation>
    <subcellularLocation>
        <location evidence="2 18">Cytoplasm</location>
    </subcellularLocation>
</comment>
<feature type="transmembrane region" description="Helical" evidence="19">
    <location>
        <begin position="197"/>
        <end position="216"/>
    </location>
</feature>
<evidence type="ECO:0000256" key="6">
    <source>
        <dbReference type="ARBA" id="ARBA00011895"/>
    </source>
</evidence>
<keyword evidence="22" id="KW-1185">Reference proteome</keyword>
<protein>
    <recommendedName>
        <fullName evidence="6 18">Hypoxanthine phosphoribosyltransferase</fullName>
        <ecNumber evidence="6 18">2.4.2.8</ecNumber>
    </recommendedName>
</protein>
<dbReference type="InterPro" id="IPR005904">
    <property type="entry name" value="Hxn_phspho_trans"/>
</dbReference>
<comment type="similarity">
    <text evidence="5 18">Belongs to the purine/pyrimidine phosphoribosyltransferase family.</text>
</comment>
<dbReference type="GO" id="GO:0032263">
    <property type="term" value="P:GMP salvage"/>
    <property type="evidence" value="ECO:0007669"/>
    <property type="project" value="TreeGrafter"/>
</dbReference>
<comment type="cofactor">
    <cofactor evidence="1 18">
        <name>Mg(2+)</name>
        <dbReference type="ChEBI" id="CHEBI:18420"/>
    </cofactor>
</comment>
<keyword evidence="12 18" id="KW-0479">Metal-binding</keyword>
<dbReference type="GO" id="GO:0000166">
    <property type="term" value="F:nucleotide binding"/>
    <property type="evidence" value="ECO:0007669"/>
    <property type="project" value="UniProtKB-KW"/>
</dbReference>
<dbReference type="EC" id="2.4.2.8" evidence="6 18"/>
<feature type="transmembrane region" description="Helical" evidence="19">
    <location>
        <begin position="228"/>
        <end position="248"/>
    </location>
</feature>
<reference evidence="21" key="1">
    <citation type="submission" date="2020-11" db="EMBL/GenBank/DDBJ databases">
        <authorList>
            <person name="Tran Van P."/>
        </authorList>
    </citation>
    <scope>NUCLEOTIDE SEQUENCE</scope>
</reference>
<keyword evidence="9 18" id="KW-0328">Glycosyltransferase</keyword>
<keyword evidence="11 19" id="KW-0812">Transmembrane</keyword>
<dbReference type="InterPro" id="IPR000836">
    <property type="entry name" value="PRTase_dom"/>
</dbReference>
<accession>A0A7R9GJU8</accession>
<dbReference type="Proteomes" id="UP000678499">
    <property type="component" value="Unassembled WGS sequence"/>
</dbReference>
<gene>
    <name evidence="21" type="ORF">NMOB1V02_LOCUS10651</name>
</gene>
<keyword evidence="17 19" id="KW-0472">Membrane</keyword>
<keyword evidence="10 18" id="KW-0808">Transferase</keyword>
<evidence type="ECO:0000256" key="17">
    <source>
        <dbReference type="ARBA" id="ARBA00023136"/>
    </source>
</evidence>
<evidence type="ECO:0000259" key="20">
    <source>
        <dbReference type="Pfam" id="PF00156"/>
    </source>
</evidence>
<evidence type="ECO:0000313" key="21">
    <source>
        <dbReference type="EMBL" id="CAD7283033.1"/>
    </source>
</evidence>
<dbReference type="InterPro" id="IPR029057">
    <property type="entry name" value="PRTase-like"/>
</dbReference>
<keyword evidence="16 19" id="KW-1133">Transmembrane helix</keyword>
<keyword evidence="15 18" id="KW-0460">Magnesium</keyword>
<evidence type="ECO:0000256" key="5">
    <source>
        <dbReference type="ARBA" id="ARBA00008391"/>
    </source>
</evidence>
<name>A0A7R9GJU8_9CRUS</name>
<evidence type="ECO:0000256" key="1">
    <source>
        <dbReference type="ARBA" id="ARBA00001946"/>
    </source>
</evidence>
<dbReference type="GO" id="GO:0032264">
    <property type="term" value="P:IMP salvage"/>
    <property type="evidence" value="ECO:0007669"/>
    <property type="project" value="UniProtKB-UniPathway"/>
</dbReference>
<dbReference type="PANTHER" id="PTHR43340">
    <property type="entry name" value="HYPOXANTHINE-GUANINE PHOSPHORIBOSYLTRANSFERASE"/>
    <property type="match status" value="1"/>
</dbReference>
<dbReference type="GO" id="GO:0006178">
    <property type="term" value="P:guanine salvage"/>
    <property type="evidence" value="ECO:0007669"/>
    <property type="project" value="TreeGrafter"/>
</dbReference>
<evidence type="ECO:0000256" key="14">
    <source>
        <dbReference type="ARBA" id="ARBA00022741"/>
    </source>
</evidence>
<dbReference type="GO" id="GO:0004422">
    <property type="term" value="F:hypoxanthine phosphoribosyltransferase activity"/>
    <property type="evidence" value="ECO:0007669"/>
    <property type="project" value="InterPro"/>
</dbReference>
<dbReference type="GO" id="GO:0005829">
    <property type="term" value="C:cytosol"/>
    <property type="evidence" value="ECO:0007669"/>
    <property type="project" value="TreeGrafter"/>
</dbReference>
<dbReference type="PANTHER" id="PTHR43340:SF1">
    <property type="entry name" value="HYPOXANTHINE PHOSPHORIBOSYLTRANSFERASE"/>
    <property type="match status" value="1"/>
</dbReference>
<dbReference type="InterPro" id="IPR007341">
    <property type="entry name" value="Transgly_assoc"/>
</dbReference>
<evidence type="ECO:0000256" key="18">
    <source>
        <dbReference type="RuleBase" id="RU364099"/>
    </source>
</evidence>
<evidence type="ECO:0000256" key="15">
    <source>
        <dbReference type="ARBA" id="ARBA00022842"/>
    </source>
</evidence>
<dbReference type="Pfam" id="PF04226">
    <property type="entry name" value="Transgly_assoc"/>
    <property type="match status" value="1"/>
</dbReference>
<sequence>MITFSAGKRGYLPMTVQMSVMISTEEIQAKVKELGAQIDAHYANSDKELVLIGLLRGSVIFMADLCRTISKPHELDFMTVSSYGGGTVSSRDVKILKDLDGEIRGKDVLVIEDIIDSGNTLSKVLEILETRSPNSIELCTLVSKPSRREIELDVKFLGFNVEDRFIVGYGLDYDQKYRHLPFIGLIARAIHPGDDKAGFIVTTLLGIAGSLVATYGGRLLGLYSEGSAAGFIASVIGAIVILFIYNMVTKKT</sequence>
<keyword evidence="7" id="KW-1003">Cell membrane</keyword>
<proteinExistence type="inferred from homology"/>
<evidence type="ECO:0000256" key="9">
    <source>
        <dbReference type="ARBA" id="ARBA00022676"/>
    </source>
</evidence>
<organism evidence="21">
    <name type="scientific">Notodromas monacha</name>
    <dbReference type="NCBI Taxonomy" id="399045"/>
    <lineage>
        <taxon>Eukaryota</taxon>
        <taxon>Metazoa</taxon>
        <taxon>Ecdysozoa</taxon>
        <taxon>Arthropoda</taxon>
        <taxon>Crustacea</taxon>
        <taxon>Oligostraca</taxon>
        <taxon>Ostracoda</taxon>
        <taxon>Podocopa</taxon>
        <taxon>Podocopida</taxon>
        <taxon>Cypridocopina</taxon>
        <taxon>Cypridoidea</taxon>
        <taxon>Cyprididae</taxon>
        <taxon>Notodromas</taxon>
    </lineage>
</organism>
<dbReference type="FunFam" id="3.40.50.2020:FF:000006">
    <property type="entry name" value="Hypoxanthine phosphoribosyltransferase"/>
    <property type="match status" value="1"/>
</dbReference>
<evidence type="ECO:0000313" key="22">
    <source>
        <dbReference type="Proteomes" id="UP000678499"/>
    </source>
</evidence>
<comment type="catalytic activity">
    <reaction evidence="18">
        <text>IMP + diphosphate = hypoxanthine + 5-phospho-alpha-D-ribose 1-diphosphate</text>
        <dbReference type="Rhea" id="RHEA:17973"/>
        <dbReference type="ChEBI" id="CHEBI:17368"/>
        <dbReference type="ChEBI" id="CHEBI:33019"/>
        <dbReference type="ChEBI" id="CHEBI:58017"/>
        <dbReference type="ChEBI" id="CHEBI:58053"/>
        <dbReference type="EC" id="2.4.2.8"/>
    </reaction>
</comment>
<evidence type="ECO:0000256" key="19">
    <source>
        <dbReference type="SAM" id="Phobius"/>
    </source>
</evidence>
<evidence type="ECO:0000256" key="10">
    <source>
        <dbReference type="ARBA" id="ARBA00022679"/>
    </source>
</evidence>
<evidence type="ECO:0000256" key="4">
    <source>
        <dbReference type="ARBA" id="ARBA00004669"/>
    </source>
</evidence>
<dbReference type="UniPathway" id="UPA00591">
    <property type="reaction ID" value="UER00648"/>
</dbReference>
<dbReference type="EMBL" id="CAJPEX010004704">
    <property type="protein sequence ID" value="CAG0923185.1"/>
    <property type="molecule type" value="Genomic_DNA"/>
</dbReference>
<dbReference type="AlphaFoldDB" id="A0A7R9GJU8"/>
<evidence type="ECO:0000256" key="2">
    <source>
        <dbReference type="ARBA" id="ARBA00004496"/>
    </source>
</evidence>
<evidence type="ECO:0000256" key="8">
    <source>
        <dbReference type="ARBA" id="ARBA00022490"/>
    </source>
</evidence>
<evidence type="ECO:0000256" key="7">
    <source>
        <dbReference type="ARBA" id="ARBA00022475"/>
    </source>
</evidence>
<dbReference type="NCBIfam" id="TIGR01203">
    <property type="entry name" value="HGPRTase"/>
    <property type="match status" value="1"/>
</dbReference>
<dbReference type="OrthoDB" id="9449045at2759"/>
<evidence type="ECO:0000256" key="11">
    <source>
        <dbReference type="ARBA" id="ARBA00022692"/>
    </source>
</evidence>
<evidence type="ECO:0000256" key="3">
    <source>
        <dbReference type="ARBA" id="ARBA00004651"/>
    </source>
</evidence>
<dbReference type="CDD" id="cd06223">
    <property type="entry name" value="PRTases_typeI"/>
    <property type="match status" value="1"/>
</dbReference>
<dbReference type="Pfam" id="PF00156">
    <property type="entry name" value="Pribosyltran"/>
    <property type="match status" value="1"/>
</dbReference>
<dbReference type="SUPFAM" id="SSF53271">
    <property type="entry name" value="PRTase-like"/>
    <property type="match status" value="1"/>
</dbReference>
<dbReference type="InterPro" id="IPR050408">
    <property type="entry name" value="HGPRT"/>
</dbReference>
<evidence type="ECO:0000256" key="13">
    <source>
        <dbReference type="ARBA" id="ARBA00022726"/>
    </source>
</evidence>
<keyword evidence="13 18" id="KW-0660">Purine salvage</keyword>
<feature type="domain" description="Phosphoribosyltransferase" evidence="20">
    <location>
        <begin position="24"/>
        <end position="173"/>
    </location>
</feature>